<keyword evidence="2" id="KW-1185">Reference proteome</keyword>
<reference evidence="1" key="1">
    <citation type="submission" date="2025-08" db="UniProtKB">
        <authorList>
            <consortium name="Ensembl"/>
        </authorList>
    </citation>
    <scope>IDENTIFICATION</scope>
</reference>
<accession>A0A8C5CJR6</accession>
<dbReference type="Ensembl" id="ENSGMOT00000042953.1">
    <property type="protein sequence ID" value="ENSGMOP00000062692.1"/>
    <property type="gene ID" value="ENSGMOG00000025161.1"/>
</dbReference>
<organism evidence="1 2">
    <name type="scientific">Gadus morhua</name>
    <name type="common">Atlantic cod</name>
    <dbReference type="NCBI Taxonomy" id="8049"/>
    <lineage>
        <taxon>Eukaryota</taxon>
        <taxon>Metazoa</taxon>
        <taxon>Chordata</taxon>
        <taxon>Craniata</taxon>
        <taxon>Vertebrata</taxon>
        <taxon>Euteleostomi</taxon>
        <taxon>Actinopterygii</taxon>
        <taxon>Neopterygii</taxon>
        <taxon>Teleostei</taxon>
        <taxon>Neoteleostei</taxon>
        <taxon>Acanthomorphata</taxon>
        <taxon>Zeiogadaria</taxon>
        <taxon>Gadariae</taxon>
        <taxon>Gadiformes</taxon>
        <taxon>Gadoidei</taxon>
        <taxon>Gadidae</taxon>
        <taxon>Gadus</taxon>
    </lineage>
</organism>
<proteinExistence type="predicted"/>
<evidence type="ECO:0000313" key="2">
    <source>
        <dbReference type="Proteomes" id="UP000694546"/>
    </source>
</evidence>
<name>A0A8C5CJR6_GADMO</name>
<dbReference type="AlphaFoldDB" id="A0A8C5CJR6"/>
<sequence>LSRLKNIQNNDGGWTHKRTKTTPSLGSHLEGLAGVLKLTSGEDLDLNYFHQIFRYFCSRFYCR</sequence>
<reference evidence="1" key="2">
    <citation type="submission" date="2025-09" db="UniProtKB">
        <authorList>
            <consortium name="Ensembl"/>
        </authorList>
    </citation>
    <scope>IDENTIFICATION</scope>
</reference>
<evidence type="ECO:0000313" key="1">
    <source>
        <dbReference type="Ensembl" id="ENSGMOP00000062692.1"/>
    </source>
</evidence>
<dbReference type="Proteomes" id="UP000694546">
    <property type="component" value="Chromosome 15"/>
</dbReference>
<protein>
    <submittedName>
        <fullName evidence="1">Uncharacterized protein</fullName>
    </submittedName>
</protein>